<evidence type="ECO:0000313" key="2">
    <source>
        <dbReference type="EMBL" id="VVB15470.1"/>
    </source>
</evidence>
<sequence length="91" mass="9993">MRWNPVPSEVASAEVDHSCDPSSFSIGSMVQRTGLSGASSFGAKGKEFKTRRRPYKTRRKPKVSDNIDVAAIIELKQGAEVGSGRKENQRK</sequence>
<protein>
    <submittedName>
        <fullName evidence="2">Uncharacterized protein</fullName>
    </submittedName>
</protein>
<gene>
    <name evidence="2" type="ORF">ANE_LOCUS25914</name>
</gene>
<reference evidence="2" key="1">
    <citation type="submission" date="2019-07" db="EMBL/GenBank/DDBJ databases">
        <authorList>
            <person name="Dittberner H."/>
        </authorList>
    </citation>
    <scope>NUCLEOTIDE SEQUENCE [LARGE SCALE GENOMIC DNA]</scope>
</reference>
<dbReference type="AlphaFoldDB" id="A0A565CP29"/>
<accession>A0A565CP29</accession>
<comment type="caution">
    <text evidence="2">The sequence shown here is derived from an EMBL/GenBank/DDBJ whole genome shotgun (WGS) entry which is preliminary data.</text>
</comment>
<keyword evidence="3" id="KW-1185">Reference proteome</keyword>
<evidence type="ECO:0000313" key="3">
    <source>
        <dbReference type="Proteomes" id="UP000489600"/>
    </source>
</evidence>
<name>A0A565CP29_9BRAS</name>
<feature type="compositionally biased region" description="Basic residues" evidence="1">
    <location>
        <begin position="49"/>
        <end position="61"/>
    </location>
</feature>
<feature type="region of interest" description="Disordered" evidence="1">
    <location>
        <begin position="37"/>
        <end position="62"/>
    </location>
</feature>
<organism evidence="2 3">
    <name type="scientific">Arabis nemorensis</name>
    <dbReference type="NCBI Taxonomy" id="586526"/>
    <lineage>
        <taxon>Eukaryota</taxon>
        <taxon>Viridiplantae</taxon>
        <taxon>Streptophyta</taxon>
        <taxon>Embryophyta</taxon>
        <taxon>Tracheophyta</taxon>
        <taxon>Spermatophyta</taxon>
        <taxon>Magnoliopsida</taxon>
        <taxon>eudicotyledons</taxon>
        <taxon>Gunneridae</taxon>
        <taxon>Pentapetalae</taxon>
        <taxon>rosids</taxon>
        <taxon>malvids</taxon>
        <taxon>Brassicales</taxon>
        <taxon>Brassicaceae</taxon>
        <taxon>Arabideae</taxon>
        <taxon>Arabis</taxon>
    </lineage>
</organism>
<proteinExistence type="predicted"/>
<dbReference type="EMBL" id="CABITT030000008">
    <property type="protein sequence ID" value="VVB15470.1"/>
    <property type="molecule type" value="Genomic_DNA"/>
</dbReference>
<dbReference type="Proteomes" id="UP000489600">
    <property type="component" value="Unassembled WGS sequence"/>
</dbReference>
<evidence type="ECO:0000256" key="1">
    <source>
        <dbReference type="SAM" id="MobiDB-lite"/>
    </source>
</evidence>